<dbReference type="InterPro" id="IPR000210">
    <property type="entry name" value="BTB/POZ_dom"/>
</dbReference>
<keyword evidence="6" id="KW-1185">Reference proteome</keyword>
<comment type="subcellular location">
    <subcellularLocation>
        <location evidence="1">Cytoplasm</location>
    </subcellularLocation>
</comment>
<dbReference type="GO" id="GO:0005829">
    <property type="term" value="C:cytosol"/>
    <property type="evidence" value="ECO:0007669"/>
    <property type="project" value="TreeGrafter"/>
</dbReference>
<dbReference type="PROSITE" id="PS50097">
    <property type="entry name" value="BTB"/>
    <property type="match status" value="1"/>
</dbReference>
<dbReference type="SMART" id="SM00875">
    <property type="entry name" value="BACK"/>
    <property type="match status" value="1"/>
</dbReference>
<keyword evidence="3" id="KW-0963">Cytoplasm</keyword>
<sequence>MCDYLNFGANSGWQKNAKNLVEAAEHLYESKTLADILFIVGEEKEELLAHSVILIMRSDVLTKSFTGHFRQEIVTREGKSYQKIEVVDNEPASFRAFLKFLYTDQLDVTSEFVMGVLHAAKKYDVPVLEIRCYEYVQANLSPENVLLIYAQAKGLNEEKIETMCLEMIDFRLEEIALTDGFKEMELELLCEILSRNTLFINEMDLFQMVISWAKAHCELDSREPTSENMRNVLGDALSLIRFPLMSIKEFADFVAHSKLLTNEEVLTIYHYFGNGLKPNFSTTRRFAVPFREKPSGEMIVSRFRNVFSQCECDTSGVSREMFSVDKPLELIGLGVYGSKNGPKKYSCVISSFKTSRKEFSFESDGSSLIFPYYFDTPMEILPDQIYVVVYYTSKDPPSYCGEEGERQITCQTSAGMVTFKFYAATYDGVRHEVEKGHIAKFIFRIKKKP</sequence>
<dbReference type="GO" id="GO:0022008">
    <property type="term" value="P:neurogenesis"/>
    <property type="evidence" value="ECO:0007669"/>
    <property type="project" value="TreeGrafter"/>
</dbReference>
<evidence type="ECO:0000256" key="4">
    <source>
        <dbReference type="ARBA" id="ARBA00022786"/>
    </source>
</evidence>
<dbReference type="AlphaFoldDB" id="A0A914DRR6"/>
<dbReference type="SUPFAM" id="SSF54695">
    <property type="entry name" value="POZ domain"/>
    <property type="match status" value="1"/>
</dbReference>
<dbReference type="InterPro" id="IPR038648">
    <property type="entry name" value="PHR_sf"/>
</dbReference>
<dbReference type="InterPro" id="IPR011705">
    <property type="entry name" value="BACK"/>
</dbReference>
<evidence type="ECO:0000313" key="7">
    <source>
        <dbReference type="WBParaSite" id="ACRNAN_scaffold3768.g7999.t1"/>
    </source>
</evidence>
<reference evidence="7" key="1">
    <citation type="submission" date="2022-11" db="UniProtKB">
        <authorList>
            <consortium name="WormBaseParasite"/>
        </authorList>
    </citation>
    <scope>IDENTIFICATION</scope>
</reference>
<keyword evidence="4" id="KW-0833">Ubl conjugation pathway</keyword>
<proteinExistence type="predicted"/>
<dbReference type="FunFam" id="1.25.40.420:FF:000008">
    <property type="entry name" value="BTB/POZ domain-containing protein POB1"/>
    <property type="match status" value="1"/>
</dbReference>
<dbReference type="InterPro" id="IPR012983">
    <property type="entry name" value="PHR"/>
</dbReference>
<dbReference type="Pfam" id="PF08005">
    <property type="entry name" value="PHR"/>
    <property type="match status" value="1"/>
</dbReference>
<accession>A0A914DRR6</accession>
<dbReference type="Pfam" id="PF07707">
    <property type="entry name" value="BACK"/>
    <property type="match status" value="1"/>
</dbReference>
<dbReference type="Gene3D" id="2.60.120.820">
    <property type="entry name" value="PHR domain"/>
    <property type="match status" value="1"/>
</dbReference>
<dbReference type="PANTHER" id="PTHR45774:SF3">
    <property type="entry name" value="BTB (POZ) DOMAIN-CONTAINING 2B-RELATED"/>
    <property type="match status" value="1"/>
</dbReference>
<dbReference type="PANTHER" id="PTHR45774">
    <property type="entry name" value="BTB/POZ DOMAIN-CONTAINING"/>
    <property type="match status" value="1"/>
</dbReference>
<evidence type="ECO:0000256" key="2">
    <source>
        <dbReference type="ARBA" id="ARBA00004906"/>
    </source>
</evidence>
<evidence type="ECO:0000313" key="6">
    <source>
        <dbReference type="Proteomes" id="UP000887540"/>
    </source>
</evidence>
<name>A0A914DRR6_9BILA</name>
<evidence type="ECO:0000256" key="1">
    <source>
        <dbReference type="ARBA" id="ARBA00004496"/>
    </source>
</evidence>
<dbReference type="Pfam" id="PF00651">
    <property type="entry name" value="BTB"/>
    <property type="match status" value="1"/>
</dbReference>
<dbReference type="SMART" id="SM00225">
    <property type="entry name" value="BTB"/>
    <property type="match status" value="1"/>
</dbReference>
<feature type="domain" description="BTB" evidence="5">
    <location>
        <begin position="34"/>
        <end position="110"/>
    </location>
</feature>
<dbReference type="InterPro" id="IPR011333">
    <property type="entry name" value="SKP1/BTB/POZ_sf"/>
</dbReference>
<protein>
    <submittedName>
        <fullName evidence="7">BTB domain-containing protein</fullName>
    </submittedName>
</protein>
<dbReference type="Gene3D" id="1.25.40.420">
    <property type="match status" value="1"/>
</dbReference>
<comment type="pathway">
    <text evidence="2">Protein modification; protein ubiquitination.</text>
</comment>
<dbReference type="Proteomes" id="UP000887540">
    <property type="component" value="Unplaced"/>
</dbReference>
<evidence type="ECO:0000256" key="3">
    <source>
        <dbReference type="ARBA" id="ARBA00022490"/>
    </source>
</evidence>
<evidence type="ECO:0000259" key="5">
    <source>
        <dbReference type="PROSITE" id="PS50097"/>
    </source>
</evidence>
<dbReference type="WBParaSite" id="ACRNAN_scaffold3768.g7999.t1">
    <property type="protein sequence ID" value="ACRNAN_scaffold3768.g7999.t1"/>
    <property type="gene ID" value="ACRNAN_scaffold3768.g7999"/>
</dbReference>
<organism evidence="6 7">
    <name type="scientific">Acrobeloides nanus</name>
    <dbReference type="NCBI Taxonomy" id="290746"/>
    <lineage>
        <taxon>Eukaryota</taxon>
        <taxon>Metazoa</taxon>
        <taxon>Ecdysozoa</taxon>
        <taxon>Nematoda</taxon>
        <taxon>Chromadorea</taxon>
        <taxon>Rhabditida</taxon>
        <taxon>Tylenchina</taxon>
        <taxon>Cephalobomorpha</taxon>
        <taxon>Cephaloboidea</taxon>
        <taxon>Cephalobidae</taxon>
        <taxon>Acrobeloides</taxon>
    </lineage>
</organism>
<dbReference type="Gene3D" id="3.30.710.10">
    <property type="entry name" value="Potassium Channel Kv1.1, Chain A"/>
    <property type="match status" value="1"/>
</dbReference>